<keyword evidence="1" id="KW-0677">Repeat</keyword>
<comment type="caution">
    <text evidence="4">The sequence shown here is derived from an EMBL/GenBank/DDBJ whole genome shotgun (WGS) entry which is preliminary data.</text>
</comment>
<dbReference type="PANTHER" id="PTHR10039">
    <property type="entry name" value="AMELOGENIN"/>
    <property type="match status" value="1"/>
</dbReference>
<gene>
    <name evidence="4" type="ORF">QBC34DRAFT_83478</name>
</gene>
<feature type="region of interest" description="Disordered" evidence="2">
    <location>
        <begin position="401"/>
        <end position="421"/>
    </location>
</feature>
<evidence type="ECO:0000313" key="5">
    <source>
        <dbReference type="Proteomes" id="UP001321760"/>
    </source>
</evidence>
<dbReference type="EMBL" id="MU865935">
    <property type="protein sequence ID" value="KAK4449829.1"/>
    <property type="molecule type" value="Genomic_DNA"/>
</dbReference>
<name>A0AAV9GPC0_9PEZI</name>
<reference evidence="4" key="1">
    <citation type="journal article" date="2023" name="Mol. Phylogenet. Evol.">
        <title>Genome-scale phylogeny and comparative genomics of the fungal order Sordariales.</title>
        <authorList>
            <person name="Hensen N."/>
            <person name="Bonometti L."/>
            <person name="Westerberg I."/>
            <person name="Brannstrom I.O."/>
            <person name="Guillou S."/>
            <person name="Cros-Aarteil S."/>
            <person name="Calhoun S."/>
            <person name="Haridas S."/>
            <person name="Kuo A."/>
            <person name="Mondo S."/>
            <person name="Pangilinan J."/>
            <person name="Riley R."/>
            <person name="LaButti K."/>
            <person name="Andreopoulos B."/>
            <person name="Lipzen A."/>
            <person name="Chen C."/>
            <person name="Yan M."/>
            <person name="Daum C."/>
            <person name="Ng V."/>
            <person name="Clum A."/>
            <person name="Steindorff A."/>
            <person name="Ohm R.A."/>
            <person name="Martin F."/>
            <person name="Silar P."/>
            <person name="Natvig D.O."/>
            <person name="Lalanne C."/>
            <person name="Gautier V."/>
            <person name="Ament-Velasquez S.L."/>
            <person name="Kruys A."/>
            <person name="Hutchinson M.I."/>
            <person name="Powell A.J."/>
            <person name="Barry K."/>
            <person name="Miller A.N."/>
            <person name="Grigoriev I.V."/>
            <person name="Debuchy R."/>
            <person name="Gladieux P."/>
            <person name="Hiltunen Thoren M."/>
            <person name="Johannesson H."/>
        </authorList>
    </citation>
    <scope>NUCLEOTIDE SEQUENCE</scope>
    <source>
        <strain evidence="4">PSN243</strain>
    </source>
</reference>
<protein>
    <recommendedName>
        <fullName evidence="3">Nephrocystin 3-like N-terminal domain-containing protein</fullName>
    </recommendedName>
</protein>
<dbReference type="InterPro" id="IPR056884">
    <property type="entry name" value="NPHP3-like_N"/>
</dbReference>
<keyword evidence="5" id="KW-1185">Reference proteome</keyword>
<organism evidence="4 5">
    <name type="scientific">Podospora aff. communis PSN243</name>
    <dbReference type="NCBI Taxonomy" id="3040156"/>
    <lineage>
        <taxon>Eukaryota</taxon>
        <taxon>Fungi</taxon>
        <taxon>Dikarya</taxon>
        <taxon>Ascomycota</taxon>
        <taxon>Pezizomycotina</taxon>
        <taxon>Sordariomycetes</taxon>
        <taxon>Sordariomycetidae</taxon>
        <taxon>Sordariales</taxon>
        <taxon>Podosporaceae</taxon>
        <taxon>Podospora</taxon>
    </lineage>
</organism>
<dbReference type="PANTHER" id="PTHR10039:SF5">
    <property type="entry name" value="NACHT DOMAIN-CONTAINING PROTEIN"/>
    <property type="match status" value="1"/>
</dbReference>
<dbReference type="Pfam" id="PF24883">
    <property type="entry name" value="NPHP3_N"/>
    <property type="match status" value="1"/>
</dbReference>
<dbReference type="Proteomes" id="UP001321760">
    <property type="component" value="Unassembled WGS sequence"/>
</dbReference>
<evidence type="ECO:0000313" key="4">
    <source>
        <dbReference type="EMBL" id="KAK4449829.1"/>
    </source>
</evidence>
<dbReference type="SUPFAM" id="SSF53474">
    <property type="entry name" value="alpha/beta-Hydrolases"/>
    <property type="match status" value="1"/>
</dbReference>
<sequence length="1376" mass="153634">MGSAWEAKVFRLRNLPSEIRTPIDVSALVSTALQMPASHVSVCSLATTCRNNSSQVPPSKVATIQLRSAPRLPLDAISDEEWSFAHPDLGPDESLLLDTHFRGLTVLNDPDPGKHEVDCIAISGLSSHPVGSWQPRGDKTFMWIRDAVPKALPETRNIIYGYDSKLHRSNSFQSISALAQTFIWSLRAGGWCSPSSKPLVFLAHSLGGIVLKEAIVHIAGSGDGVLLPILDRVLGAIMFGVPNLGMQQSHLMALVEGQPNESLVDGLSGEGGGYVRELDKQFKALPFMEKARILWAYETEESPTVQRAADGTWSRNGDRAVLVDRNSATCHYYRNDRSITIPINRDHSGMVKFTRSDHNLGVIIEALASLCSLSRGSHVSDIEVEGGGDLVRRAGRVRPASASSELEHAKRMTRVPSSSVSSRPERGLGFLLTEAVDIDEGLEDQLQDLGHLLYSVQDMHDRLHSPELNDRAGQIETPHQQTFQWVFDLRAFSLWLQGGADSEFLWIQGKPGSGKSTLMKYIYQSRQTWNLLHDWRSASLEIKACFFFHHRGSPLQKSLEGVLRSLIIQIMEPHWRAFEKETRWIWQRYKQIKKDLESLESQLEYISKGLDEVRRSKKENAVSGGGIRLGNSRAPAASSRAPAASSRGYAPGPLHLPFFLPNTEDAIRHMEDRLSQGRTQLRRELAELGREFSNRGTAPEAKLLETLIAEHQKERDEKIFGLQRILRLLLEQDATDVDLVLFFDALDEFDGHHITISRFLKSLIPSPTSRTRVKACFSSRSSTSLTEQFSTYPTFAMQDYTNTDIEKYATNSVAGLQTVRPHVAQLVPAIIRRANGVFLWVRLAINMLHETSASSFPGPGTVTPAFLEQKLQGIPGDLFEFYRLIVERISPDNRRYTYALLELLIRHNGSPIRAANVRDAVLVSSCETQGEAKEVLAAARQREGEEISLGSGDAPLSEETRVRNQLAAWGGGLIEIKRQDGVDYPRLMHQTALEFIASPAFKKIVLGDDLFGFASENGHHFYVKYWTLEVDWALLNRQATEFMLEQMMQKGHQKALLELGARYSRERLDAATVEVLQSLAYHAEQAEITTGKSMCGYMVSVVVPGVGIPRGNLGSQEEDFLLLATSCGLTRCLEDWVAGRPNYFAEYSTRQRPGAEVPVLTSLFFAPPNGKFHERYLETVDVLLGNGYRHCKAEIGFFGRIIQEMWRNQFVESQRIPDRLLEKVAIKLLHHDNDYHQHSTNTVELEVDIDQSSEVCQSIWATPLHVASGTLTVELLSAGANPNGTDTEGRTALHWALDPPKDARPGLWDTAWRFKKALMLARVGGKHSVRREVLATSLMAFESEGYGTQPLREALRRYSDSSSLPGWILRTLGIGR</sequence>
<evidence type="ECO:0000256" key="1">
    <source>
        <dbReference type="ARBA" id="ARBA00022737"/>
    </source>
</evidence>
<dbReference type="SUPFAM" id="SSF48403">
    <property type="entry name" value="Ankyrin repeat"/>
    <property type="match status" value="1"/>
</dbReference>
<accession>A0AAV9GPC0</accession>
<feature type="compositionally biased region" description="Low complexity" evidence="2">
    <location>
        <begin position="632"/>
        <end position="646"/>
    </location>
</feature>
<dbReference type="InterPro" id="IPR029058">
    <property type="entry name" value="AB_hydrolase_fold"/>
</dbReference>
<evidence type="ECO:0000259" key="3">
    <source>
        <dbReference type="Pfam" id="PF24883"/>
    </source>
</evidence>
<evidence type="ECO:0000256" key="2">
    <source>
        <dbReference type="SAM" id="MobiDB-lite"/>
    </source>
</evidence>
<dbReference type="InterPro" id="IPR036770">
    <property type="entry name" value="Ankyrin_rpt-contain_sf"/>
</dbReference>
<proteinExistence type="predicted"/>
<feature type="region of interest" description="Disordered" evidence="2">
    <location>
        <begin position="621"/>
        <end position="646"/>
    </location>
</feature>
<reference evidence="4" key="2">
    <citation type="submission" date="2023-05" db="EMBL/GenBank/DDBJ databases">
        <authorList>
            <consortium name="Lawrence Berkeley National Laboratory"/>
            <person name="Steindorff A."/>
            <person name="Hensen N."/>
            <person name="Bonometti L."/>
            <person name="Westerberg I."/>
            <person name="Brannstrom I.O."/>
            <person name="Guillou S."/>
            <person name="Cros-Aarteil S."/>
            <person name="Calhoun S."/>
            <person name="Haridas S."/>
            <person name="Kuo A."/>
            <person name="Mondo S."/>
            <person name="Pangilinan J."/>
            <person name="Riley R."/>
            <person name="Labutti K."/>
            <person name="Andreopoulos B."/>
            <person name="Lipzen A."/>
            <person name="Chen C."/>
            <person name="Yanf M."/>
            <person name="Daum C."/>
            <person name="Ng V."/>
            <person name="Clum A."/>
            <person name="Ohm R."/>
            <person name="Martin F."/>
            <person name="Silar P."/>
            <person name="Natvig D."/>
            <person name="Lalanne C."/>
            <person name="Gautier V."/>
            <person name="Ament-Velasquez S.L."/>
            <person name="Kruys A."/>
            <person name="Hutchinson M.I."/>
            <person name="Powell A.J."/>
            <person name="Barry K."/>
            <person name="Miller A.N."/>
            <person name="Grigoriev I.V."/>
            <person name="Debuchy R."/>
            <person name="Gladieux P."/>
            <person name="Thoren M.H."/>
            <person name="Johannesson H."/>
        </authorList>
    </citation>
    <scope>NUCLEOTIDE SEQUENCE</scope>
    <source>
        <strain evidence="4">PSN243</strain>
    </source>
</reference>
<dbReference type="Gene3D" id="1.25.40.20">
    <property type="entry name" value="Ankyrin repeat-containing domain"/>
    <property type="match status" value="1"/>
</dbReference>
<feature type="domain" description="Nephrocystin 3-like N-terminal" evidence="3">
    <location>
        <begin position="482"/>
        <end position="602"/>
    </location>
</feature>